<keyword evidence="1" id="KW-0472">Membrane</keyword>
<dbReference type="EMBL" id="CP088295">
    <property type="protein sequence ID" value="UUY05968.1"/>
    <property type="molecule type" value="Genomic_DNA"/>
</dbReference>
<evidence type="ECO:0000313" key="3">
    <source>
        <dbReference type="Proteomes" id="UP001058860"/>
    </source>
</evidence>
<feature type="transmembrane region" description="Helical" evidence="1">
    <location>
        <begin position="18"/>
        <end position="39"/>
    </location>
</feature>
<sequence length="187" mass="19812">MSTAVAAEGIEPSSPSNYWWLLAIIGALTVIVGFVALIYPGPTLLVVGLLFGIWLVVWGGFAIYRGIAEGGGTAIRVISVIIGVLGVLAGLVLIMRPGQSVVTVVLVIGIWWIITGILEFIQGVAVKEYRWTNIILGLIGAIAGLIILAYPGIGLVTLVFIVGFTLIFRGTLEVILAFQLRKLGQEA</sequence>
<feature type="transmembrane region" description="Helical" evidence="1">
    <location>
        <begin position="45"/>
        <end position="67"/>
    </location>
</feature>
<name>A0ABY5PMT0_9ACTN</name>
<dbReference type="InterPro" id="IPR052712">
    <property type="entry name" value="Acid_resist_chaperone_HdeD"/>
</dbReference>
<reference evidence="3" key="1">
    <citation type="submission" date="2021-11" db="EMBL/GenBank/DDBJ databases">
        <title>Cultivation dependent microbiological survey of springs from the worlds oldest radium mine currently devoted to the extraction of radon-saturated water.</title>
        <authorList>
            <person name="Kapinusova G."/>
            <person name="Smrhova T."/>
            <person name="Strejcek M."/>
            <person name="Suman J."/>
            <person name="Jani K."/>
            <person name="Pajer P."/>
            <person name="Uhlik O."/>
        </authorList>
    </citation>
    <scope>NUCLEOTIDE SEQUENCE [LARGE SCALE GENOMIC DNA]</scope>
    <source>
        <strain evidence="3">J379</strain>
    </source>
</reference>
<dbReference type="PANTHER" id="PTHR34989:SF1">
    <property type="entry name" value="PROTEIN HDED"/>
    <property type="match status" value="1"/>
</dbReference>
<protein>
    <submittedName>
        <fullName evidence="2">DUF308 domain-containing protein</fullName>
    </submittedName>
</protein>
<dbReference type="InterPro" id="IPR005325">
    <property type="entry name" value="DUF308_memb"/>
</dbReference>
<evidence type="ECO:0000313" key="2">
    <source>
        <dbReference type="EMBL" id="UUY05968.1"/>
    </source>
</evidence>
<organism evidence="2 3">
    <name type="scientific">Svornostia abyssi</name>
    <dbReference type="NCBI Taxonomy" id="2898438"/>
    <lineage>
        <taxon>Bacteria</taxon>
        <taxon>Bacillati</taxon>
        <taxon>Actinomycetota</taxon>
        <taxon>Thermoleophilia</taxon>
        <taxon>Solirubrobacterales</taxon>
        <taxon>Baekduiaceae</taxon>
        <taxon>Svornostia</taxon>
    </lineage>
</organism>
<dbReference type="Proteomes" id="UP001058860">
    <property type="component" value="Chromosome"/>
</dbReference>
<keyword evidence="1" id="KW-1133">Transmembrane helix</keyword>
<dbReference type="RefSeq" id="WP_353866406.1">
    <property type="nucleotide sequence ID" value="NZ_CP088295.1"/>
</dbReference>
<evidence type="ECO:0000256" key="1">
    <source>
        <dbReference type="SAM" id="Phobius"/>
    </source>
</evidence>
<gene>
    <name evidence="2" type="ORF">LRS13_10765</name>
</gene>
<feature type="transmembrane region" description="Helical" evidence="1">
    <location>
        <begin position="133"/>
        <end position="153"/>
    </location>
</feature>
<accession>A0ABY5PMT0</accession>
<proteinExistence type="predicted"/>
<dbReference type="PANTHER" id="PTHR34989">
    <property type="entry name" value="PROTEIN HDED"/>
    <property type="match status" value="1"/>
</dbReference>
<dbReference type="Pfam" id="PF03729">
    <property type="entry name" value="DUF308"/>
    <property type="match status" value="1"/>
</dbReference>
<feature type="transmembrane region" description="Helical" evidence="1">
    <location>
        <begin position="101"/>
        <end position="121"/>
    </location>
</feature>
<feature type="transmembrane region" description="Helical" evidence="1">
    <location>
        <begin position="74"/>
        <end position="95"/>
    </location>
</feature>
<keyword evidence="1" id="KW-0812">Transmembrane</keyword>
<keyword evidence="3" id="KW-1185">Reference proteome</keyword>